<protein>
    <submittedName>
        <fullName evidence="1">Uncharacterized protein</fullName>
    </submittedName>
</protein>
<sequence length="506" mass="56912">MTSTVNRLWFSENAIAIANLRWLKMAAASAEKVLYTQDSVSVRFPGPRGEEAVSGKLEITREPHGFVVSWVPYPPSPAKPQCPDDPDDLWEDLSADSTVTYHPSRKGSAKSLQSVKIKAEKGSAAAVPPPIEFEVSELNSYQCRQVNGKHELSLNLSDGSLVPTFVFLERRHEHFLRALREYLTFKRTTKPTASQAGPSSSSPSTLQQRKRKGPNWSQQEKLDLVAEVGKRRLILRSRGADSATKGAKQAAWREVIAAVNASLSSSKERSKAEVKKQWQNLLERAKKERQLLLDTHGGEMNGADIPLSLISRRVLDVISESGMDEASTLDVDGSPEILEPFMCLKEEPEPEVILGAFEADHRTLDTRTLGADCWTFESDRRTVPPRLAARNSPQRSEALPQTRLIDRVSSPTTSTLHDRFRDRRPDATATSSGDFVVWEDQRHPTDEQLERHFFESALRTCEELSNASRDLVRMRKKEHALKMALLRSKNKYYELKLRKLQHGEAP</sequence>
<evidence type="ECO:0000313" key="2">
    <source>
        <dbReference type="Proteomes" id="UP000805193"/>
    </source>
</evidence>
<evidence type="ECO:0000313" key="1">
    <source>
        <dbReference type="EMBL" id="KAG0415113.1"/>
    </source>
</evidence>
<organism evidence="1 2">
    <name type="scientific">Ixodes persulcatus</name>
    <name type="common">Taiga tick</name>
    <dbReference type="NCBI Taxonomy" id="34615"/>
    <lineage>
        <taxon>Eukaryota</taxon>
        <taxon>Metazoa</taxon>
        <taxon>Ecdysozoa</taxon>
        <taxon>Arthropoda</taxon>
        <taxon>Chelicerata</taxon>
        <taxon>Arachnida</taxon>
        <taxon>Acari</taxon>
        <taxon>Parasitiformes</taxon>
        <taxon>Ixodida</taxon>
        <taxon>Ixodoidea</taxon>
        <taxon>Ixodidae</taxon>
        <taxon>Ixodinae</taxon>
        <taxon>Ixodes</taxon>
    </lineage>
</organism>
<keyword evidence="2" id="KW-1185">Reference proteome</keyword>
<dbReference type="EMBL" id="JABSTQ010011110">
    <property type="protein sequence ID" value="KAG0415113.1"/>
    <property type="molecule type" value="Genomic_DNA"/>
</dbReference>
<dbReference type="Proteomes" id="UP000805193">
    <property type="component" value="Unassembled WGS sequence"/>
</dbReference>
<comment type="caution">
    <text evidence="1">The sequence shown here is derived from an EMBL/GenBank/DDBJ whole genome shotgun (WGS) entry which is preliminary data.</text>
</comment>
<accession>A0AC60P6M5</accession>
<name>A0AC60P6M5_IXOPE</name>
<proteinExistence type="predicted"/>
<gene>
    <name evidence="1" type="ORF">HPB47_007726</name>
</gene>
<reference evidence="1 2" key="1">
    <citation type="journal article" date="2020" name="Cell">
        <title>Large-Scale Comparative Analyses of Tick Genomes Elucidate Their Genetic Diversity and Vector Capacities.</title>
        <authorList>
            <consortium name="Tick Genome and Microbiome Consortium (TIGMIC)"/>
            <person name="Jia N."/>
            <person name="Wang J."/>
            <person name="Shi W."/>
            <person name="Du L."/>
            <person name="Sun Y."/>
            <person name="Zhan W."/>
            <person name="Jiang J.F."/>
            <person name="Wang Q."/>
            <person name="Zhang B."/>
            <person name="Ji P."/>
            <person name="Bell-Sakyi L."/>
            <person name="Cui X.M."/>
            <person name="Yuan T.T."/>
            <person name="Jiang B.G."/>
            <person name="Yang W.F."/>
            <person name="Lam T.T."/>
            <person name="Chang Q.C."/>
            <person name="Ding S.J."/>
            <person name="Wang X.J."/>
            <person name="Zhu J.G."/>
            <person name="Ruan X.D."/>
            <person name="Zhao L."/>
            <person name="Wei J.T."/>
            <person name="Ye R.Z."/>
            <person name="Que T.C."/>
            <person name="Du C.H."/>
            <person name="Zhou Y.H."/>
            <person name="Cheng J.X."/>
            <person name="Dai P.F."/>
            <person name="Guo W.B."/>
            <person name="Han X.H."/>
            <person name="Huang E.J."/>
            <person name="Li L.F."/>
            <person name="Wei W."/>
            <person name="Gao Y.C."/>
            <person name="Liu J.Z."/>
            <person name="Shao H.Z."/>
            <person name="Wang X."/>
            <person name="Wang C.C."/>
            <person name="Yang T.C."/>
            <person name="Huo Q.B."/>
            <person name="Li W."/>
            <person name="Chen H.Y."/>
            <person name="Chen S.E."/>
            <person name="Zhou L.G."/>
            <person name="Ni X.B."/>
            <person name="Tian J.H."/>
            <person name="Sheng Y."/>
            <person name="Liu T."/>
            <person name="Pan Y.S."/>
            <person name="Xia L.Y."/>
            <person name="Li J."/>
            <person name="Zhao F."/>
            <person name="Cao W.C."/>
        </authorList>
    </citation>
    <scope>NUCLEOTIDE SEQUENCE [LARGE SCALE GENOMIC DNA]</scope>
    <source>
        <strain evidence="1">Iper-2018</strain>
    </source>
</reference>